<evidence type="ECO:0000256" key="4">
    <source>
        <dbReference type="RuleBase" id="RU363019"/>
    </source>
</evidence>
<name>A0A7I8VGX5_9ANNE</name>
<feature type="domain" description="PPIase cyclophilin-type" evidence="6">
    <location>
        <begin position="55"/>
        <end position="218"/>
    </location>
</feature>
<dbReference type="PANTHER" id="PTHR11071:SF561">
    <property type="entry name" value="PEPTIDYL-PROLYL CIS-TRANS ISOMERASE D-RELATED"/>
    <property type="match status" value="1"/>
</dbReference>
<dbReference type="GO" id="GO:0003755">
    <property type="term" value="F:peptidyl-prolyl cis-trans isomerase activity"/>
    <property type="evidence" value="ECO:0007669"/>
    <property type="project" value="UniProtKB-UniRule"/>
</dbReference>
<comment type="caution">
    <text evidence="7">The sequence shown here is derived from an EMBL/GenBank/DDBJ whole genome shotgun (WGS) entry which is preliminary data.</text>
</comment>
<dbReference type="InterPro" id="IPR029000">
    <property type="entry name" value="Cyclophilin-like_dom_sf"/>
</dbReference>
<feature type="chain" id="PRO_5029743937" description="Peptidyl-prolyl cis-trans isomerase" evidence="5">
    <location>
        <begin position="16"/>
        <end position="237"/>
    </location>
</feature>
<dbReference type="EC" id="5.2.1.8" evidence="4"/>
<evidence type="ECO:0000256" key="1">
    <source>
        <dbReference type="ARBA" id="ARBA00000971"/>
    </source>
</evidence>
<dbReference type="Gene3D" id="2.40.100.10">
    <property type="entry name" value="Cyclophilin-like"/>
    <property type="match status" value="1"/>
</dbReference>
<dbReference type="GO" id="GO:0016018">
    <property type="term" value="F:cyclosporin A binding"/>
    <property type="evidence" value="ECO:0007669"/>
    <property type="project" value="TreeGrafter"/>
</dbReference>
<evidence type="ECO:0000313" key="8">
    <source>
        <dbReference type="Proteomes" id="UP000549394"/>
    </source>
</evidence>
<organism evidence="7 8">
    <name type="scientific">Dimorphilus gyrociliatus</name>
    <dbReference type="NCBI Taxonomy" id="2664684"/>
    <lineage>
        <taxon>Eukaryota</taxon>
        <taxon>Metazoa</taxon>
        <taxon>Spiralia</taxon>
        <taxon>Lophotrochozoa</taxon>
        <taxon>Annelida</taxon>
        <taxon>Polychaeta</taxon>
        <taxon>Polychaeta incertae sedis</taxon>
        <taxon>Dinophilidae</taxon>
        <taxon>Dimorphilus</taxon>
    </lineage>
</organism>
<evidence type="ECO:0000256" key="2">
    <source>
        <dbReference type="ARBA" id="ARBA00023110"/>
    </source>
</evidence>
<dbReference type="GO" id="GO:0006457">
    <property type="term" value="P:protein folding"/>
    <property type="evidence" value="ECO:0007669"/>
    <property type="project" value="TreeGrafter"/>
</dbReference>
<comment type="similarity">
    <text evidence="4">Belongs to the cyclophilin-type PPIase family.</text>
</comment>
<comment type="function">
    <text evidence="4">PPIases accelerate the folding of proteins. It catalyzes the cis-trans isomerization of proline imidic peptide bonds in oligopeptides.</text>
</comment>
<dbReference type="SUPFAM" id="SSF50891">
    <property type="entry name" value="Cyclophilin-like"/>
    <property type="match status" value="1"/>
</dbReference>
<dbReference type="Pfam" id="PF00160">
    <property type="entry name" value="Pro_isomerase"/>
    <property type="match status" value="1"/>
</dbReference>
<evidence type="ECO:0000313" key="7">
    <source>
        <dbReference type="EMBL" id="CAD5115597.1"/>
    </source>
</evidence>
<dbReference type="Proteomes" id="UP000549394">
    <property type="component" value="Unassembled WGS sequence"/>
</dbReference>
<protein>
    <recommendedName>
        <fullName evidence="4">Peptidyl-prolyl cis-trans isomerase</fullName>
        <shortName evidence="4">PPIase</shortName>
        <ecNumber evidence="4">5.2.1.8</ecNumber>
    </recommendedName>
</protein>
<dbReference type="FunFam" id="2.40.100.10:FF:000025">
    <property type="entry name" value="Peptidyl-prolyl cis-trans isomerase CYP19-2"/>
    <property type="match status" value="1"/>
</dbReference>
<sequence length="237" mass="26366">MKFLVGFLLLGLALSNKLKDDVFLKPKLTLKHDKTVEKVVPHKNEDPLTVTNETEIDIAIGGMDIGTIRLGLFGNTYPITTRNHIHLCNHTYGYGYRKAIFHRCIKDFMIQGGDYEYANGRGGHSIFVVNGQFVNFRDEDMSLVKHYGAGFVSMANAGPNTNGAQFVIQTVVTPWLDGHHVVFGKVLAGMRIVDLIQNVRTDGHDRPNLNVTIKACRVLPAPKPYVVTKLPVPLDQV</sequence>
<feature type="signal peptide" evidence="5">
    <location>
        <begin position="1"/>
        <end position="15"/>
    </location>
</feature>
<dbReference type="PRINTS" id="PR00153">
    <property type="entry name" value="CSAPPISMRASE"/>
</dbReference>
<keyword evidence="2 4" id="KW-0697">Rotamase</keyword>
<dbReference type="EMBL" id="CAJFCJ010000006">
    <property type="protein sequence ID" value="CAD5115597.1"/>
    <property type="molecule type" value="Genomic_DNA"/>
</dbReference>
<dbReference type="PANTHER" id="PTHR11071">
    <property type="entry name" value="PEPTIDYL-PROLYL CIS-TRANS ISOMERASE"/>
    <property type="match status" value="1"/>
</dbReference>
<comment type="catalytic activity">
    <reaction evidence="1 4">
        <text>[protein]-peptidylproline (omega=180) = [protein]-peptidylproline (omega=0)</text>
        <dbReference type="Rhea" id="RHEA:16237"/>
        <dbReference type="Rhea" id="RHEA-COMP:10747"/>
        <dbReference type="Rhea" id="RHEA-COMP:10748"/>
        <dbReference type="ChEBI" id="CHEBI:83833"/>
        <dbReference type="ChEBI" id="CHEBI:83834"/>
        <dbReference type="EC" id="5.2.1.8"/>
    </reaction>
</comment>
<proteinExistence type="inferred from homology"/>
<keyword evidence="5" id="KW-0732">Signal</keyword>
<keyword evidence="3 4" id="KW-0413">Isomerase</keyword>
<dbReference type="InterPro" id="IPR002130">
    <property type="entry name" value="Cyclophilin-type_PPIase_dom"/>
</dbReference>
<keyword evidence="8" id="KW-1185">Reference proteome</keyword>
<gene>
    <name evidence="7" type="ORF">DGYR_LOCUS4322</name>
</gene>
<dbReference type="GO" id="GO:0005737">
    <property type="term" value="C:cytoplasm"/>
    <property type="evidence" value="ECO:0007669"/>
    <property type="project" value="TreeGrafter"/>
</dbReference>
<evidence type="ECO:0000256" key="5">
    <source>
        <dbReference type="SAM" id="SignalP"/>
    </source>
</evidence>
<reference evidence="7 8" key="1">
    <citation type="submission" date="2020-08" db="EMBL/GenBank/DDBJ databases">
        <authorList>
            <person name="Hejnol A."/>
        </authorList>
    </citation>
    <scope>NUCLEOTIDE SEQUENCE [LARGE SCALE GENOMIC DNA]</scope>
</reference>
<evidence type="ECO:0000256" key="3">
    <source>
        <dbReference type="ARBA" id="ARBA00023235"/>
    </source>
</evidence>
<dbReference type="OrthoDB" id="193499at2759"/>
<accession>A0A7I8VGX5</accession>
<evidence type="ECO:0000259" key="6">
    <source>
        <dbReference type="PROSITE" id="PS50072"/>
    </source>
</evidence>
<dbReference type="PROSITE" id="PS50072">
    <property type="entry name" value="CSA_PPIASE_2"/>
    <property type="match status" value="1"/>
</dbReference>
<dbReference type="AlphaFoldDB" id="A0A7I8VGX5"/>